<dbReference type="Proteomes" id="UP000234681">
    <property type="component" value="Chromosome 5"/>
</dbReference>
<evidence type="ECO:0000313" key="3">
    <source>
        <dbReference type="Proteomes" id="UP000234681"/>
    </source>
</evidence>
<dbReference type="EMBL" id="CH473962">
    <property type="protein sequence ID" value="EDL98817.1"/>
    <property type="molecule type" value="Genomic_DNA"/>
</dbReference>
<accession>A6IJ97</accession>
<evidence type="ECO:0000313" key="2">
    <source>
        <dbReference type="EMBL" id="EDL98817.1"/>
    </source>
</evidence>
<gene>
    <name evidence="2" type="ORF">rCG_55164</name>
</gene>
<name>A6IJ97_RAT</name>
<sequence>MEQLTPAHPPGLDCLLRDETWCLKTSILQASICPLPEVREALGGIASTTRYHGPPRSRGAQTKGTTSHGDPLGLQIPSCGRLPAGARRSTTGPWAGTRPQPPGPDVMRAQDLELASPRPCSKPLFSMARSWSTRAAVPYPTQDSPMAPGARPQDGRRASPRPRKRRQVRPKQGRGGALSDHVNRAPPCSGCGYRCGFPVQRRIC</sequence>
<proteinExistence type="predicted"/>
<reference evidence="3" key="1">
    <citation type="submission" date="2005-09" db="EMBL/GenBank/DDBJ databases">
        <authorList>
            <person name="Mural R.J."/>
            <person name="Li P.W."/>
            <person name="Adams M.D."/>
            <person name="Amanatides P.G."/>
            <person name="Baden-Tillson H."/>
            <person name="Barnstead M."/>
            <person name="Chin S.H."/>
            <person name="Dew I."/>
            <person name="Evans C.A."/>
            <person name="Ferriera S."/>
            <person name="Flanigan M."/>
            <person name="Fosler C."/>
            <person name="Glodek A."/>
            <person name="Gu Z."/>
            <person name="Holt R.A."/>
            <person name="Jennings D."/>
            <person name="Kraft C.L."/>
            <person name="Lu F."/>
            <person name="Nguyen T."/>
            <person name="Nusskern D.R."/>
            <person name="Pfannkoch C.M."/>
            <person name="Sitter C."/>
            <person name="Sutton G.G."/>
            <person name="Venter J.C."/>
            <person name="Wang Z."/>
            <person name="Woodage T."/>
            <person name="Zheng X.H."/>
            <person name="Zhong F."/>
        </authorList>
    </citation>
    <scope>NUCLEOTIDE SEQUENCE [LARGE SCALE GENOMIC DNA]</scope>
    <source>
        <strain>BN</strain>
        <strain evidence="3">Sprague-Dawley</strain>
    </source>
</reference>
<protein>
    <submittedName>
        <fullName evidence="2">RCG55164</fullName>
    </submittedName>
</protein>
<organism evidence="2 3">
    <name type="scientific">Rattus norvegicus</name>
    <name type="common">Rat</name>
    <dbReference type="NCBI Taxonomy" id="10116"/>
    <lineage>
        <taxon>Eukaryota</taxon>
        <taxon>Metazoa</taxon>
        <taxon>Chordata</taxon>
        <taxon>Craniata</taxon>
        <taxon>Vertebrata</taxon>
        <taxon>Euteleostomi</taxon>
        <taxon>Mammalia</taxon>
        <taxon>Eutheria</taxon>
        <taxon>Euarchontoglires</taxon>
        <taxon>Glires</taxon>
        <taxon>Rodentia</taxon>
        <taxon>Myomorpha</taxon>
        <taxon>Muroidea</taxon>
        <taxon>Muridae</taxon>
        <taxon>Murinae</taxon>
        <taxon>Rattus</taxon>
    </lineage>
</organism>
<feature type="region of interest" description="Disordered" evidence="1">
    <location>
        <begin position="46"/>
        <end position="107"/>
    </location>
</feature>
<feature type="compositionally biased region" description="Basic residues" evidence="1">
    <location>
        <begin position="158"/>
        <end position="172"/>
    </location>
</feature>
<feature type="compositionally biased region" description="Polar residues" evidence="1">
    <location>
        <begin position="59"/>
        <end position="68"/>
    </location>
</feature>
<evidence type="ECO:0000256" key="1">
    <source>
        <dbReference type="SAM" id="MobiDB-lite"/>
    </source>
</evidence>
<feature type="region of interest" description="Disordered" evidence="1">
    <location>
        <begin position="138"/>
        <end position="183"/>
    </location>
</feature>
<dbReference type="AlphaFoldDB" id="A6IJ97"/>